<reference evidence="1 2" key="1">
    <citation type="submission" date="2019-05" db="EMBL/GenBank/DDBJ databases">
        <title>Genome of Alcanivorax gelatiniphagus, an oil degrading marine bacteria.</title>
        <authorList>
            <person name="Kwon K.K."/>
        </authorList>
    </citation>
    <scope>NUCLEOTIDE SEQUENCE [LARGE SCALE GENOMIC DNA]</scope>
    <source>
        <strain evidence="1 2">MEBiC 08158</strain>
    </source>
</reference>
<dbReference type="Proteomes" id="UP000739180">
    <property type="component" value="Unassembled WGS sequence"/>
</dbReference>
<proteinExistence type="predicted"/>
<name>A0ABY2XNJ2_9GAMM</name>
<evidence type="ECO:0000313" key="2">
    <source>
        <dbReference type="Proteomes" id="UP000739180"/>
    </source>
</evidence>
<accession>A0ABY2XNJ2</accession>
<protein>
    <submittedName>
        <fullName evidence="1">Uncharacterized protein</fullName>
    </submittedName>
</protein>
<evidence type="ECO:0000313" key="1">
    <source>
        <dbReference type="EMBL" id="TMW13614.1"/>
    </source>
</evidence>
<dbReference type="RefSeq" id="WP_138771656.1">
    <property type="nucleotide sequence ID" value="NZ_JBHSSX010000011.1"/>
</dbReference>
<gene>
    <name evidence="1" type="ORF">FGS76_05640</name>
</gene>
<organism evidence="1 2">
    <name type="scientific">Alloalcanivorax gelatiniphagus</name>
    <dbReference type="NCBI Taxonomy" id="1194167"/>
    <lineage>
        <taxon>Bacteria</taxon>
        <taxon>Pseudomonadati</taxon>
        <taxon>Pseudomonadota</taxon>
        <taxon>Gammaproteobacteria</taxon>
        <taxon>Oceanospirillales</taxon>
        <taxon>Alcanivoracaceae</taxon>
        <taxon>Alloalcanivorax</taxon>
    </lineage>
</organism>
<keyword evidence="2" id="KW-1185">Reference proteome</keyword>
<sequence length="59" mass="6930">MATASFEKRFVVKDKESIDRIHQDLATPRLVKVRRRDYRAENARGIQLLKRQLSNSETS</sequence>
<dbReference type="EMBL" id="VCQT01000022">
    <property type="protein sequence ID" value="TMW13614.1"/>
    <property type="molecule type" value="Genomic_DNA"/>
</dbReference>
<comment type="caution">
    <text evidence="1">The sequence shown here is derived from an EMBL/GenBank/DDBJ whole genome shotgun (WGS) entry which is preliminary data.</text>
</comment>